<reference evidence="10 11" key="1">
    <citation type="journal article" date="2019" name="Int. J. Syst. Evol. Microbiol.">
        <title>The Global Catalogue of Microorganisms (GCM) 10K type strain sequencing project: providing services to taxonomists for standard genome sequencing and annotation.</title>
        <authorList>
            <consortium name="The Broad Institute Genomics Platform"/>
            <consortium name="The Broad Institute Genome Sequencing Center for Infectious Disease"/>
            <person name="Wu L."/>
            <person name="Ma J."/>
        </authorList>
    </citation>
    <scope>NUCLEOTIDE SEQUENCE [LARGE SCALE GENOMIC DNA]</scope>
    <source>
        <strain evidence="10 11">DT85</strain>
    </source>
</reference>
<dbReference type="InterPro" id="IPR029016">
    <property type="entry name" value="GAF-like_dom_sf"/>
</dbReference>
<dbReference type="GeneID" id="79266315"/>
<evidence type="ECO:0000259" key="8">
    <source>
        <dbReference type="PROSITE" id="PS50112"/>
    </source>
</evidence>
<dbReference type="PROSITE" id="PS50112">
    <property type="entry name" value="PAS"/>
    <property type="match status" value="1"/>
</dbReference>
<proteinExistence type="predicted"/>
<evidence type="ECO:0000259" key="7">
    <source>
        <dbReference type="PROSITE" id="PS50109"/>
    </source>
</evidence>
<dbReference type="InterPro" id="IPR003018">
    <property type="entry name" value="GAF"/>
</dbReference>
<evidence type="ECO:0000256" key="6">
    <source>
        <dbReference type="ARBA" id="ARBA00023012"/>
    </source>
</evidence>
<dbReference type="InterPro" id="IPR036890">
    <property type="entry name" value="HATPase_C_sf"/>
</dbReference>
<dbReference type="InterPro" id="IPR003661">
    <property type="entry name" value="HisK_dim/P_dom"/>
</dbReference>
<protein>
    <recommendedName>
        <fullName evidence="2">histidine kinase</fullName>
        <ecNumber evidence="2">2.7.13.3</ecNumber>
    </recommendedName>
</protein>
<dbReference type="InterPro" id="IPR003594">
    <property type="entry name" value="HATPase_dom"/>
</dbReference>
<dbReference type="SMART" id="SM00091">
    <property type="entry name" value="PAS"/>
    <property type="match status" value="1"/>
</dbReference>
<dbReference type="EMBL" id="JBHTAP010000001">
    <property type="protein sequence ID" value="MFC7234647.1"/>
    <property type="molecule type" value="Genomic_DNA"/>
</dbReference>
<evidence type="ECO:0000256" key="5">
    <source>
        <dbReference type="ARBA" id="ARBA00022777"/>
    </source>
</evidence>
<dbReference type="Pfam" id="PF02518">
    <property type="entry name" value="HATPase_c"/>
    <property type="match status" value="1"/>
</dbReference>
<gene>
    <name evidence="10" type="ORF">ACFQJ4_04860</name>
</gene>
<dbReference type="CDD" id="cd00130">
    <property type="entry name" value="PAS"/>
    <property type="match status" value="1"/>
</dbReference>
<dbReference type="Pfam" id="PF13185">
    <property type="entry name" value="GAF_2"/>
    <property type="match status" value="1"/>
</dbReference>
<comment type="caution">
    <text evidence="10">The sequence shown here is derived from an EMBL/GenBank/DDBJ whole genome shotgun (WGS) entry which is preliminary data.</text>
</comment>
<evidence type="ECO:0000313" key="10">
    <source>
        <dbReference type="EMBL" id="MFC7234647.1"/>
    </source>
</evidence>
<dbReference type="Gene3D" id="3.30.450.20">
    <property type="entry name" value="PAS domain"/>
    <property type="match status" value="1"/>
</dbReference>
<evidence type="ECO:0000256" key="4">
    <source>
        <dbReference type="ARBA" id="ARBA00022679"/>
    </source>
</evidence>
<evidence type="ECO:0000256" key="1">
    <source>
        <dbReference type="ARBA" id="ARBA00000085"/>
    </source>
</evidence>
<dbReference type="NCBIfam" id="TIGR00229">
    <property type="entry name" value="sensory_box"/>
    <property type="match status" value="1"/>
</dbReference>
<feature type="domain" description="PAC" evidence="9">
    <location>
        <begin position="337"/>
        <end position="387"/>
    </location>
</feature>
<dbReference type="InterPro" id="IPR000014">
    <property type="entry name" value="PAS"/>
</dbReference>
<dbReference type="InterPro" id="IPR005467">
    <property type="entry name" value="His_kinase_dom"/>
</dbReference>
<organism evidence="10 11">
    <name type="scientific">Halosegnis marinus</name>
    <dbReference type="NCBI Taxonomy" id="3034023"/>
    <lineage>
        <taxon>Archaea</taxon>
        <taxon>Methanobacteriati</taxon>
        <taxon>Methanobacteriota</taxon>
        <taxon>Stenosarchaea group</taxon>
        <taxon>Halobacteria</taxon>
        <taxon>Halobacteriales</taxon>
        <taxon>Natronomonadaceae</taxon>
        <taxon>Halosegnis</taxon>
    </lineage>
</organism>
<dbReference type="Gene3D" id="3.30.565.10">
    <property type="entry name" value="Histidine kinase-like ATPase, C-terminal domain"/>
    <property type="match status" value="1"/>
</dbReference>
<keyword evidence="5 10" id="KW-0418">Kinase</keyword>
<dbReference type="PROSITE" id="PS50113">
    <property type="entry name" value="PAC"/>
    <property type="match status" value="1"/>
</dbReference>
<dbReference type="SMART" id="SM00388">
    <property type="entry name" value="HisKA"/>
    <property type="match status" value="1"/>
</dbReference>
<dbReference type="GO" id="GO:0000160">
    <property type="term" value="P:phosphorelay signal transduction system"/>
    <property type="evidence" value="ECO:0007669"/>
    <property type="project" value="UniProtKB-KW"/>
</dbReference>
<sequence length="609" mass="65283">MVPGGTEALTVAVADADAERRDRTARRLAAADDGIGTGDDPPDCVVAEPDALDRADAPDGVPVLLFTDADPGDFAARAFRADVADYVPRTDGYDALAERVRAAVAAADDDGGRIRALAAFTSDLHGCETAAEALDLAADAARDVLAFDRCTLAVERDGYLEVAEERGGDHGAHMRMPADEGIAGETYGAGEPLLFDSLREHPATDADEPGAIVSVPVGDHGVFQAVADERAGFDERDLEVARLLCDHLAEALTRIGRERDLAEQEAFTRRVVDALPDPLYILDSELRFETFNDALVTATGYDPDELHERSALDLLPEDERGRIREGLAALPDDGEGFRTEVPVRTADGDTVPFQLNTTRVERDGEPLLVGVARDVSERERRERELERQNERLDEFAGVVSHDLRTPLNVAAGRLRLAAETGDHEHLDAVGAALDRMESLIEDALTLARDGRAVETPEPVEFGEIARAAWRDVAGDDAEAAFENVDTVVSADAPRLRRALENVMRNAVEHGSAGTPSVRVGVERGDGTATLFVADDGPGVPEREREKAVRSGYTTAEDGTGLGLGIVRRIADAHGWALALAESDAGGLRVELRDVTLPDAEPVAADPFRR</sequence>
<dbReference type="GO" id="GO:0004673">
    <property type="term" value="F:protein histidine kinase activity"/>
    <property type="evidence" value="ECO:0007669"/>
    <property type="project" value="UniProtKB-EC"/>
</dbReference>
<dbReference type="InterPro" id="IPR000700">
    <property type="entry name" value="PAS-assoc_C"/>
</dbReference>
<feature type="domain" description="PAS" evidence="8">
    <location>
        <begin position="264"/>
        <end position="334"/>
    </location>
</feature>
<dbReference type="SUPFAM" id="SSF55874">
    <property type="entry name" value="ATPase domain of HSP90 chaperone/DNA topoisomerase II/histidine kinase"/>
    <property type="match status" value="1"/>
</dbReference>
<dbReference type="SUPFAM" id="SSF55781">
    <property type="entry name" value="GAF domain-like"/>
    <property type="match status" value="1"/>
</dbReference>
<dbReference type="RefSeq" id="WP_276235660.1">
    <property type="nucleotide sequence ID" value="NZ_CP119802.1"/>
</dbReference>
<feature type="domain" description="Histidine kinase" evidence="7">
    <location>
        <begin position="398"/>
        <end position="600"/>
    </location>
</feature>
<dbReference type="SUPFAM" id="SSF52172">
    <property type="entry name" value="CheY-like"/>
    <property type="match status" value="1"/>
</dbReference>
<dbReference type="PRINTS" id="PR00344">
    <property type="entry name" value="BCTRLSENSOR"/>
</dbReference>
<dbReference type="Gene3D" id="3.30.450.40">
    <property type="match status" value="1"/>
</dbReference>
<dbReference type="EC" id="2.7.13.3" evidence="2"/>
<evidence type="ECO:0000259" key="9">
    <source>
        <dbReference type="PROSITE" id="PS50113"/>
    </source>
</evidence>
<keyword evidence="4" id="KW-0808">Transferase</keyword>
<dbReference type="Pfam" id="PF00512">
    <property type="entry name" value="HisKA"/>
    <property type="match status" value="1"/>
</dbReference>
<dbReference type="InterPro" id="IPR036097">
    <property type="entry name" value="HisK_dim/P_sf"/>
</dbReference>
<dbReference type="Gene3D" id="1.10.287.130">
    <property type="match status" value="1"/>
</dbReference>
<dbReference type="SUPFAM" id="SSF55785">
    <property type="entry name" value="PYP-like sensor domain (PAS domain)"/>
    <property type="match status" value="1"/>
</dbReference>
<dbReference type="Pfam" id="PF08448">
    <property type="entry name" value="PAS_4"/>
    <property type="match status" value="1"/>
</dbReference>
<dbReference type="InterPro" id="IPR013656">
    <property type="entry name" value="PAS_4"/>
</dbReference>
<dbReference type="SMART" id="SM00387">
    <property type="entry name" value="HATPase_c"/>
    <property type="match status" value="1"/>
</dbReference>
<dbReference type="InterPro" id="IPR004358">
    <property type="entry name" value="Sig_transdc_His_kin-like_C"/>
</dbReference>
<dbReference type="SUPFAM" id="SSF47384">
    <property type="entry name" value="Homodimeric domain of signal transducing histidine kinase"/>
    <property type="match status" value="1"/>
</dbReference>
<dbReference type="PROSITE" id="PS50109">
    <property type="entry name" value="HIS_KIN"/>
    <property type="match status" value="1"/>
</dbReference>
<dbReference type="CDD" id="cd00082">
    <property type="entry name" value="HisKA"/>
    <property type="match status" value="1"/>
</dbReference>
<evidence type="ECO:0000256" key="3">
    <source>
        <dbReference type="ARBA" id="ARBA00022553"/>
    </source>
</evidence>
<accession>A0ABD5ZM69</accession>
<comment type="catalytic activity">
    <reaction evidence="1">
        <text>ATP + protein L-histidine = ADP + protein N-phospho-L-histidine.</text>
        <dbReference type="EC" id="2.7.13.3"/>
    </reaction>
</comment>
<evidence type="ECO:0000313" key="11">
    <source>
        <dbReference type="Proteomes" id="UP001596398"/>
    </source>
</evidence>
<keyword evidence="3" id="KW-0597">Phosphoprotein</keyword>
<dbReference type="PANTHER" id="PTHR43711">
    <property type="entry name" value="TWO-COMPONENT HISTIDINE KINASE"/>
    <property type="match status" value="1"/>
</dbReference>
<dbReference type="Proteomes" id="UP001596398">
    <property type="component" value="Unassembled WGS sequence"/>
</dbReference>
<keyword evidence="6" id="KW-0902">Two-component regulatory system</keyword>
<dbReference type="AlphaFoldDB" id="A0ABD5ZM69"/>
<dbReference type="InterPro" id="IPR035965">
    <property type="entry name" value="PAS-like_dom_sf"/>
</dbReference>
<dbReference type="InterPro" id="IPR011006">
    <property type="entry name" value="CheY-like_superfamily"/>
</dbReference>
<keyword evidence="11" id="KW-1185">Reference proteome</keyword>
<dbReference type="PANTHER" id="PTHR43711:SF1">
    <property type="entry name" value="HISTIDINE KINASE 1"/>
    <property type="match status" value="1"/>
</dbReference>
<dbReference type="InterPro" id="IPR050736">
    <property type="entry name" value="Sensor_HK_Regulatory"/>
</dbReference>
<evidence type="ECO:0000256" key="2">
    <source>
        <dbReference type="ARBA" id="ARBA00012438"/>
    </source>
</evidence>
<name>A0ABD5ZM69_9EURY</name>